<organism evidence="3 4">
    <name type="scientific">Sesamum angolense</name>
    <dbReference type="NCBI Taxonomy" id="2727404"/>
    <lineage>
        <taxon>Eukaryota</taxon>
        <taxon>Viridiplantae</taxon>
        <taxon>Streptophyta</taxon>
        <taxon>Embryophyta</taxon>
        <taxon>Tracheophyta</taxon>
        <taxon>Spermatophyta</taxon>
        <taxon>Magnoliopsida</taxon>
        <taxon>eudicotyledons</taxon>
        <taxon>Gunneridae</taxon>
        <taxon>Pentapetalae</taxon>
        <taxon>asterids</taxon>
        <taxon>lamiids</taxon>
        <taxon>Lamiales</taxon>
        <taxon>Pedaliaceae</taxon>
        <taxon>Sesamum</taxon>
    </lineage>
</organism>
<dbReference type="InterPro" id="IPR036869">
    <property type="entry name" value="J_dom_sf"/>
</dbReference>
<protein>
    <submittedName>
        <fullName evidence="3">Auxilin-like protein 1</fullName>
    </submittedName>
</protein>
<dbReference type="Gene3D" id="1.10.287.110">
    <property type="entry name" value="DnaJ domain"/>
    <property type="match status" value="1"/>
</dbReference>
<dbReference type="GO" id="GO:0005737">
    <property type="term" value="C:cytoplasm"/>
    <property type="evidence" value="ECO:0007669"/>
    <property type="project" value="TreeGrafter"/>
</dbReference>
<evidence type="ECO:0000256" key="1">
    <source>
        <dbReference type="SAM" id="Coils"/>
    </source>
</evidence>
<evidence type="ECO:0000256" key="2">
    <source>
        <dbReference type="SAM" id="MobiDB-lite"/>
    </source>
</evidence>
<sequence>MENISHSLPKRSFSSNSFNAAFTSHKSVYDDVFGGPPKFGLPTLAPRLEDYSEIFGGFHASRSSSIPLLHLPLIADDSGQRFDVRTPGFDYSEVFADFGGFAFTASFEDLIGLSSGGYDSSDDSWYRFFTLLSVFTLSIRSPAQSGSLSDELDPLAGSDKSHRLSDGDVHQFNISYNKSSQRNVGTILTESSHVTNFSAVPGYTFSHYESPTSWKGEDEHCSMHVNDDLNNSKEFGGRVTEEKYCKGLSNPLSNGFNRHGTDINPLEKHGNSTSVLDKPFVTVSDISLRTKPSRLPPPSRPPPALVVKNGECGRSNSKLKASKSYAFDRVADDSSLFFDVEVEAAASAGYRENGSHNVEVKHENTKESIERKNTWDNSVMQVEEEINKTIRLSSNSEDEKMVQLCGKETAVSAHVLEDRIGSRKGTEETSGSKMWNIMMIWPIIFLGLLHGRKQRNILRHQRTTYYGAFNKKGDDKKFKETKEALERNQPEMTGEHCDWGNMLQKEKPNERLSDQIEFEEKVIQNELACICDLDMVIPENFQLLGESEKLNCNVSAVEDKIKLKASHKAMDIEKRLIDPLITKQNSGKHNQNVLGEECQRRLEDVEGAETTEIVEERTETEGIGKQTSGASGINENKLKQTHELKEKGVVLKEAKKHGQSGKNSYIDAGNEKGVVEQLSCEVDKDKKRLIEAGKQRVNELTSNEALEQVENDKENKLIYEREAIKGRNWDASRIEENDLSFRMAEAEAGERGEAFARKDTMVLTRDGLLEELNGHAEEIEPMDRIGHEAEVKWDMDDHVLIKGVQLKVFDGECKLDEAIAPKVSWKHDNIEMLEVAQAEFSPEENGRLNLKTEPNSSIYESQAGVDDTLVKGNLNRFSKIKDELQDERTCNATNNSVESPSLTKQCGRGMGVSCVMPEKPSSVLEHRPGKIMSTEDDEGQKVKEIQFIYRRVDIRDSFIPCQVTRESLINGRKGEDDSSAAEQSDDTLYSTKNATCLRDKNFKENLAARNQNVGDRIRRQTEVENELMRKMEEEREREREREKDRMAVDKAALEAREKSYADARERAERAAVERATAEARQRAMAGARERLERASMEARLRADRATVDRATAEAWQRAADKSMAEKTASNLHDRVERSVPDRFSASFRSADTRKTSLSSDLHFQSTGISNVLRDSYSSVHVAVYSEKLIIGAEGESPQRCKARLERYRRTAERAANALAEKNRRDLLAQREREERNRVAEALDAEVKRWSSGKEGNLRALLSTLQYILGPDSGWQPVPLTEVITSAAVKRAYRKATLCVHPTNYNNVVQQFSKSTYVRRLLRLSFDMHVSTSELEAAVYLDNAIPVVVLQKLTTLMLTRTFNPFIWDPWELFFCKFVHIDQSYEDAAHKDTKEITEEISRGVPRKIQRAAHEDMKKPHRRYEEVAPKRYKEATLKG</sequence>
<comment type="caution">
    <text evidence="3">The sequence shown here is derived from an EMBL/GenBank/DDBJ whole genome shotgun (WGS) entry which is preliminary data.</text>
</comment>
<reference evidence="3" key="1">
    <citation type="submission" date="2020-06" db="EMBL/GenBank/DDBJ databases">
        <authorList>
            <person name="Li T."/>
            <person name="Hu X."/>
            <person name="Zhang T."/>
            <person name="Song X."/>
            <person name="Zhang H."/>
            <person name="Dai N."/>
            <person name="Sheng W."/>
            <person name="Hou X."/>
            <person name="Wei L."/>
        </authorList>
    </citation>
    <scope>NUCLEOTIDE SEQUENCE</scope>
    <source>
        <strain evidence="3">K16</strain>
        <tissue evidence="3">Leaf</tissue>
    </source>
</reference>
<keyword evidence="1" id="KW-0175">Coiled coil</keyword>
<proteinExistence type="predicted"/>
<feature type="coiled-coil region" evidence="1">
    <location>
        <begin position="1201"/>
        <end position="1236"/>
    </location>
</feature>
<feature type="coiled-coil region" evidence="1">
    <location>
        <begin position="1017"/>
        <end position="1097"/>
    </location>
</feature>
<evidence type="ECO:0000313" key="3">
    <source>
        <dbReference type="EMBL" id="KAK4411558.1"/>
    </source>
</evidence>
<dbReference type="GO" id="GO:0031982">
    <property type="term" value="C:vesicle"/>
    <property type="evidence" value="ECO:0007669"/>
    <property type="project" value="TreeGrafter"/>
</dbReference>
<reference evidence="3" key="2">
    <citation type="journal article" date="2024" name="Plant">
        <title>Genomic evolution and insights into agronomic trait innovations of Sesamum species.</title>
        <authorList>
            <person name="Miao H."/>
            <person name="Wang L."/>
            <person name="Qu L."/>
            <person name="Liu H."/>
            <person name="Sun Y."/>
            <person name="Le M."/>
            <person name="Wang Q."/>
            <person name="Wei S."/>
            <person name="Zheng Y."/>
            <person name="Lin W."/>
            <person name="Duan Y."/>
            <person name="Cao H."/>
            <person name="Xiong S."/>
            <person name="Wang X."/>
            <person name="Wei L."/>
            <person name="Li C."/>
            <person name="Ma Q."/>
            <person name="Ju M."/>
            <person name="Zhao R."/>
            <person name="Li G."/>
            <person name="Mu C."/>
            <person name="Tian Q."/>
            <person name="Mei H."/>
            <person name="Zhang T."/>
            <person name="Gao T."/>
            <person name="Zhang H."/>
        </authorList>
    </citation>
    <scope>NUCLEOTIDE SEQUENCE</scope>
    <source>
        <strain evidence="3">K16</strain>
    </source>
</reference>
<evidence type="ECO:0000313" key="4">
    <source>
        <dbReference type="Proteomes" id="UP001289374"/>
    </source>
</evidence>
<dbReference type="SUPFAM" id="SSF46565">
    <property type="entry name" value="Chaperone J-domain"/>
    <property type="match status" value="1"/>
</dbReference>
<dbReference type="GO" id="GO:0072583">
    <property type="term" value="P:clathrin-dependent endocytosis"/>
    <property type="evidence" value="ECO:0007669"/>
    <property type="project" value="TreeGrafter"/>
</dbReference>
<accession>A0AAE2C779</accession>
<dbReference type="GO" id="GO:0030276">
    <property type="term" value="F:clathrin binding"/>
    <property type="evidence" value="ECO:0007669"/>
    <property type="project" value="TreeGrafter"/>
</dbReference>
<dbReference type="GO" id="GO:0072318">
    <property type="term" value="P:clathrin coat disassembly"/>
    <property type="evidence" value="ECO:0007669"/>
    <property type="project" value="TreeGrafter"/>
</dbReference>
<dbReference type="Proteomes" id="UP001289374">
    <property type="component" value="Unassembled WGS sequence"/>
</dbReference>
<dbReference type="EMBL" id="JACGWL010000001">
    <property type="protein sequence ID" value="KAK4411558.1"/>
    <property type="molecule type" value="Genomic_DNA"/>
</dbReference>
<gene>
    <name evidence="3" type="ORF">Sango_0228800</name>
</gene>
<dbReference type="PANTHER" id="PTHR23172:SF87">
    <property type="entry name" value="CHAPERONE DNAJ-DOMAIN SUPERFAMILY PROTEIN"/>
    <property type="match status" value="1"/>
</dbReference>
<feature type="region of interest" description="Disordered" evidence="2">
    <location>
        <begin position="607"/>
        <end position="632"/>
    </location>
</feature>
<name>A0AAE2C779_9LAMI</name>
<dbReference type="PANTHER" id="PTHR23172">
    <property type="entry name" value="AUXILIN/CYCLIN G-ASSOCIATED KINASE-RELATED"/>
    <property type="match status" value="1"/>
</dbReference>
<keyword evidence="4" id="KW-1185">Reference proteome</keyword>